<accession>A0A1Q9C9K4</accession>
<name>A0A1Q9C9K4_SYMMI</name>
<dbReference type="Proteomes" id="UP000186817">
    <property type="component" value="Unassembled WGS sequence"/>
</dbReference>
<feature type="region of interest" description="Disordered" evidence="1">
    <location>
        <begin position="187"/>
        <end position="217"/>
    </location>
</feature>
<evidence type="ECO:0000256" key="1">
    <source>
        <dbReference type="SAM" id="MobiDB-lite"/>
    </source>
</evidence>
<dbReference type="AlphaFoldDB" id="A0A1Q9C9K4"/>
<feature type="region of interest" description="Disordered" evidence="1">
    <location>
        <begin position="127"/>
        <end position="164"/>
    </location>
</feature>
<sequence>MEDNPNLSDLPPSQTVATGTSVGSASNVQQVMGAQIATASTPRMVNGTYGAVGNAGPLSMDGEVQAPEQPLGASGAESGGPTGRVGDSGMGTLKAAAGRVIANVAAKVQGVLPPTAKANAASSFLQREDTGSAGTQGTGFQTAGSVNYGEQSGPETRGVSESGLFSPQQARRLQEMSTEAPLLYAEGVRGEQREETAGEVQVPPLPHSSSSDSGQAEAIQAEVRKQMQVFMAAQSELQRRVALLTEENQRHSKECRSRRLQQQVFNLCQRERNGHEGTNATTRAAVE</sequence>
<proteinExistence type="predicted"/>
<gene>
    <name evidence="2" type="ORF">AK812_SmicGene40088</name>
</gene>
<feature type="compositionally biased region" description="Gly residues" evidence="1">
    <location>
        <begin position="77"/>
        <end position="89"/>
    </location>
</feature>
<evidence type="ECO:0000313" key="2">
    <source>
        <dbReference type="EMBL" id="OLP79606.1"/>
    </source>
</evidence>
<protein>
    <submittedName>
        <fullName evidence="2">Uncharacterized protein</fullName>
    </submittedName>
</protein>
<feature type="compositionally biased region" description="Low complexity" evidence="1">
    <location>
        <begin position="131"/>
        <end position="145"/>
    </location>
</feature>
<organism evidence="2 3">
    <name type="scientific">Symbiodinium microadriaticum</name>
    <name type="common">Dinoflagellate</name>
    <name type="synonym">Zooxanthella microadriatica</name>
    <dbReference type="NCBI Taxonomy" id="2951"/>
    <lineage>
        <taxon>Eukaryota</taxon>
        <taxon>Sar</taxon>
        <taxon>Alveolata</taxon>
        <taxon>Dinophyceae</taxon>
        <taxon>Suessiales</taxon>
        <taxon>Symbiodiniaceae</taxon>
        <taxon>Symbiodinium</taxon>
    </lineage>
</organism>
<comment type="caution">
    <text evidence="2">The sequence shown here is derived from an EMBL/GenBank/DDBJ whole genome shotgun (WGS) entry which is preliminary data.</text>
</comment>
<evidence type="ECO:0000313" key="3">
    <source>
        <dbReference type="Proteomes" id="UP000186817"/>
    </source>
</evidence>
<feature type="region of interest" description="Disordered" evidence="1">
    <location>
        <begin position="38"/>
        <end position="90"/>
    </location>
</feature>
<dbReference type="EMBL" id="LSRX01001465">
    <property type="protein sequence ID" value="OLP79606.1"/>
    <property type="molecule type" value="Genomic_DNA"/>
</dbReference>
<dbReference type="OrthoDB" id="10295155at2759"/>
<feature type="region of interest" description="Disordered" evidence="1">
    <location>
        <begin position="1"/>
        <end position="23"/>
    </location>
</feature>
<keyword evidence="3" id="KW-1185">Reference proteome</keyword>
<reference evidence="2 3" key="1">
    <citation type="submission" date="2016-02" db="EMBL/GenBank/DDBJ databases">
        <title>Genome analysis of coral dinoflagellate symbionts highlights evolutionary adaptations to a symbiotic lifestyle.</title>
        <authorList>
            <person name="Aranda M."/>
            <person name="Li Y."/>
            <person name="Liew Y.J."/>
            <person name="Baumgarten S."/>
            <person name="Simakov O."/>
            <person name="Wilson M."/>
            <person name="Piel J."/>
            <person name="Ashoor H."/>
            <person name="Bougouffa S."/>
            <person name="Bajic V.B."/>
            <person name="Ryu T."/>
            <person name="Ravasi T."/>
            <person name="Bayer T."/>
            <person name="Micklem G."/>
            <person name="Kim H."/>
            <person name="Bhak J."/>
            <person name="Lajeunesse T.C."/>
            <person name="Voolstra C.R."/>
        </authorList>
    </citation>
    <scope>NUCLEOTIDE SEQUENCE [LARGE SCALE GENOMIC DNA]</scope>
    <source>
        <strain evidence="2 3">CCMP2467</strain>
    </source>
</reference>